<accession>A0AAV4N9P2</accession>
<evidence type="ECO:0000256" key="1">
    <source>
        <dbReference type="SAM" id="MobiDB-lite"/>
    </source>
</evidence>
<comment type="caution">
    <text evidence="2">The sequence shown here is derived from an EMBL/GenBank/DDBJ whole genome shotgun (WGS) entry which is preliminary data.</text>
</comment>
<proteinExistence type="predicted"/>
<organism evidence="2 3">
    <name type="scientific">Caerostris darwini</name>
    <dbReference type="NCBI Taxonomy" id="1538125"/>
    <lineage>
        <taxon>Eukaryota</taxon>
        <taxon>Metazoa</taxon>
        <taxon>Ecdysozoa</taxon>
        <taxon>Arthropoda</taxon>
        <taxon>Chelicerata</taxon>
        <taxon>Arachnida</taxon>
        <taxon>Araneae</taxon>
        <taxon>Araneomorphae</taxon>
        <taxon>Entelegynae</taxon>
        <taxon>Araneoidea</taxon>
        <taxon>Araneidae</taxon>
        <taxon>Caerostris</taxon>
    </lineage>
</organism>
<gene>
    <name evidence="2" type="ORF">CDAR_224931</name>
</gene>
<dbReference type="EMBL" id="BPLQ01001402">
    <property type="protein sequence ID" value="GIX81534.1"/>
    <property type="molecule type" value="Genomic_DNA"/>
</dbReference>
<dbReference type="AlphaFoldDB" id="A0AAV4N9P2"/>
<protein>
    <submittedName>
        <fullName evidence="2">Uncharacterized protein</fullName>
    </submittedName>
</protein>
<feature type="region of interest" description="Disordered" evidence="1">
    <location>
        <begin position="50"/>
        <end position="77"/>
    </location>
</feature>
<sequence length="135" mass="15385">MNRTILPSSYTIRDLQNRISNSGCFILGVKQKQEQMIAVTVFPYHSDKEVRHRPFREDTDEDAPDDSPTGVAGPCPLQSGNKGAFQTTGGKHVCKYQAVGSEHHLEQIICRYFCVQSLFRQLKSLDLFGFCRMWE</sequence>
<keyword evidence="3" id="KW-1185">Reference proteome</keyword>
<dbReference type="Proteomes" id="UP001054837">
    <property type="component" value="Unassembled WGS sequence"/>
</dbReference>
<name>A0AAV4N9P2_9ARAC</name>
<evidence type="ECO:0000313" key="3">
    <source>
        <dbReference type="Proteomes" id="UP001054837"/>
    </source>
</evidence>
<evidence type="ECO:0000313" key="2">
    <source>
        <dbReference type="EMBL" id="GIX81534.1"/>
    </source>
</evidence>
<reference evidence="2 3" key="1">
    <citation type="submission" date="2021-06" db="EMBL/GenBank/DDBJ databases">
        <title>Caerostris darwini draft genome.</title>
        <authorList>
            <person name="Kono N."/>
            <person name="Arakawa K."/>
        </authorList>
    </citation>
    <scope>NUCLEOTIDE SEQUENCE [LARGE SCALE GENOMIC DNA]</scope>
</reference>